<keyword evidence="3" id="KW-1185">Reference proteome</keyword>
<proteinExistence type="predicted"/>
<keyword evidence="1" id="KW-0472">Membrane</keyword>
<accession>A0A7W3P690</accession>
<protein>
    <submittedName>
        <fullName evidence="2">Vacuolar-type H+-ATPase subunit I/STV1</fullName>
    </submittedName>
</protein>
<keyword evidence="1" id="KW-0812">Transmembrane</keyword>
<organism evidence="2 3">
    <name type="scientific">Microlunatus kandeliicorticis</name>
    <dbReference type="NCBI Taxonomy" id="1759536"/>
    <lineage>
        <taxon>Bacteria</taxon>
        <taxon>Bacillati</taxon>
        <taxon>Actinomycetota</taxon>
        <taxon>Actinomycetes</taxon>
        <taxon>Propionibacteriales</taxon>
        <taxon>Propionibacteriaceae</taxon>
        <taxon>Microlunatus</taxon>
    </lineage>
</organism>
<dbReference type="RefSeq" id="WP_182560256.1">
    <property type="nucleotide sequence ID" value="NZ_JACGWT010000003.1"/>
</dbReference>
<evidence type="ECO:0000313" key="3">
    <source>
        <dbReference type="Proteomes" id="UP000523079"/>
    </source>
</evidence>
<feature type="transmembrane region" description="Helical" evidence="1">
    <location>
        <begin position="34"/>
        <end position="55"/>
    </location>
</feature>
<name>A0A7W3P690_9ACTN</name>
<feature type="transmembrane region" description="Helical" evidence="1">
    <location>
        <begin position="7"/>
        <end position="28"/>
    </location>
</feature>
<comment type="caution">
    <text evidence="2">The sequence shown here is derived from an EMBL/GenBank/DDBJ whole genome shotgun (WGS) entry which is preliminary data.</text>
</comment>
<evidence type="ECO:0000256" key="1">
    <source>
        <dbReference type="SAM" id="Phobius"/>
    </source>
</evidence>
<gene>
    <name evidence="2" type="ORF">FHX74_002331</name>
</gene>
<reference evidence="2 3" key="1">
    <citation type="submission" date="2020-07" db="EMBL/GenBank/DDBJ databases">
        <title>Sequencing the genomes of 1000 actinobacteria strains.</title>
        <authorList>
            <person name="Klenk H.-P."/>
        </authorList>
    </citation>
    <scope>NUCLEOTIDE SEQUENCE [LARGE SCALE GENOMIC DNA]</scope>
    <source>
        <strain evidence="2 3">DSM 100723</strain>
    </source>
</reference>
<dbReference type="AlphaFoldDB" id="A0A7W3P690"/>
<dbReference type="EMBL" id="JACGWT010000003">
    <property type="protein sequence ID" value="MBA8794712.1"/>
    <property type="molecule type" value="Genomic_DNA"/>
</dbReference>
<sequence length="64" mass="6325">MSMNVRSGVVGGLLSAVIWMMIATAVGLGRAPVIVGGLLCLVGTGAITIAIATMVGRRVAAGRS</sequence>
<keyword evidence="1" id="KW-1133">Transmembrane helix</keyword>
<evidence type="ECO:0000313" key="2">
    <source>
        <dbReference type="EMBL" id="MBA8794712.1"/>
    </source>
</evidence>
<dbReference type="Proteomes" id="UP000523079">
    <property type="component" value="Unassembled WGS sequence"/>
</dbReference>